<proteinExistence type="predicted"/>
<dbReference type="AlphaFoldDB" id="A0A7S2CG11"/>
<gene>
    <name evidence="1" type="ORF">CBRE1094_LOCUS8691</name>
</gene>
<accession>A0A7S2CG11</accession>
<name>A0A7S2CG11_9EUKA</name>
<protein>
    <submittedName>
        <fullName evidence="1">Uncharacterized protein</fullName>
    </submittedName>
</protein>
<evidence type="ECO:0000313" key="1">
    <source>
        <dbReference type="EMBL" id="CAD9424952.1"/>
    </source>
</evidence>
<reference evidence="1" key="1">
    <citation type="submission" date="2021-01" db="EMBL/GenBank/DDBJ databases">
        <authorList>
            <person name="Corre E."/>
            <person name="Pelletier E."/>
            <person name="Niang G."/>
            <person name="Scheremetjew M."/>
            <person name="Finn R."/>
            <person name="Kale V."/>
            <person name="Holt S."/>
            <person name="Cochrane G."/>
            <person name="Meng A."/>
            <person name="Brown T."/>
            <person name="Cohen L."/>
        </authorList>
    </citation>
    <scope>NUCLEOTIDE SEQUENCE</scope>
    <source>
        <strain evidence="1">UTEX LB 985</strain>
    </source>
</reference>
<dbReference type="EMBL" id="HBGU01016134">
    <property type="protein sequence ID" value="CAD9424952.1"/>
    <property type="molecule type" value="Transcribed_RNA"/>
</dbReference>
<sequence length="111" mass="12702">MLRNSNLDGNMRLMIMTDVPRRQREGAANSAAAIMNTFNELANTQATYGVSFTDADMIAVADVYALAREQLARFFDYLPTDAKDKFYNYNSAVRQYEEKDLENEGIERMKL</sequence>
<organism evidence="1">
    <name type="scientific">Haptolina brevifila</name>
    <dbReference type="NCBI Taxonomy" id="156173"/>
    <lineage>
        <taxon>Eukaryota</taxon>
        <taxon>Haptista</taxon>
        <taxon>Haptophyta</taxon>
        <taxon>Prymnesiophyceae</taxon>
        <taxon>Prymnesiales</taxon>
        <taxon>Prymnesiaceae</taxon>
        <taxon>Haptolina</taxon>
    </lineage>
</organism>